<organism evidence="2 3">
    <name type="scientific">Phytophthora nicotianae P1569</name>
    <dbReference type="NCBI Taxonomy" id="1317065"/>
    <lineage>
        <taxon>Eukaryota</taxon>
        <taxon>Sar</taxon>
        <taxon>Stramenopiles</taxon>
        <taxon>Oomycota</taxon>
        <taxon>Peronosporomycetes</taxon>
        <taxon>Peronosporales</taxon>
        <taxon>Peronosporaceae</taxon>
        <taxon>Phytophthora</taxon>
    </lineage>
</organism>
<accession>V9FAK0</accession>
<sequence length="135" mass="14851">MLSALQEDLQKKVAALETELKGMRETSSAELTAANETIASELAEAEGCVMVLVDERDAAKKTRSKRDLTLEVLSSEHGELQLKSKSVNTELEALRNKSAADAQAAEEKVQALKQDVTRVSEMFEANRSYRTPSHD</sequence>
<dbReference type="AlphaFoldDB" id="V9FAK0"/>
<comment type="caution">
    <text evidence="2">The sequence shown here is derived from an EMBL/GenBank/DDBJ whole genome shotgun (WGS) entry which is preliminary data.</text>
</comment>
<name>V9FAK0_PHYNI</name>
<proteinExistence type="predicted"/>
<dbReference type="EMBL" id="ANIZ01001398">
    <property type="protein sequence ID" value="ETI47808.1"/>
    <property type="molecule type" value="Genomic_DNA"/>
</dbReference>
<reference evidence="2 3" key="1">
    <citation type="submission" date="2013-11" db="EMBL/GenBank/DDBJ databases">
        <title>The Genome Sequence of Phytophthora parasitica P1569.</title>
        <authorList>
            <consortium name="The Broad Institute Genomics Platform"/>
            <person name="Russ C."/>
            <person name="Tyler B."/>
            <person name="Panabieres F."/>
            <person name="Shan W."/>
            <person name="Tripathy S."/>
            <person name="Grunwald N."/>
            <person name="Machado M."/>
            <person name="Johnson C.S."/>
            <person name="Arredondo F."/>
            <person name="Hong C."/>
            <person name="Coffey M."/>
            <person name="Young S.K."/>
            <person name="Zeng Q."/>
            <person name="Gargeya S."/>
            <person name="Fitzgerald M."/>
            <person name="Abouelleil A."/>
            <person name="Alvarado L."/>
            <person name="Chapman S.B."/>
            <person name="Gainer-Dewar J."/>
            <person name="Goldberg J."/>
            <person name="Griggs A."/>
            <person name="Gujja S."/>
            <person name="Hansen M."/>
            <person name="Howarth C."/>
            <person name="Imamovic A."/>
            <person name="Ireland A."/>
            <person name="Larimer J."/>
            <person name="McCowan C."/>
            <person name="Murphy C."/>
            <person name="Pearson M."/>
            <person name="Poon T.W."/>
            <person name="Priest M."/>
            <person name="Roberts A."/>
            <person name="Saif S."/>
            <person name="Shea T."/>
            <person name="Sykes S."/>
            <person name="Wortman J."/>
            <person name="Nusbaum C."/>
            <person name="Birren B."/>
        </authorList>
    </citation>
    <scope>NUCLEOTIDE SEQUENCE [LARGE SCALE GENOMIC DNA]</scope>
    <source>
        <strain evidence="2 3">P1569</strain>
    </source>
</reference>
<evidence type="ECO:0000313" key="2">
    <source>
        <dbReference type="EMBL" id="ETI47808.1"/>
    </source>
</evidence>
<evidence type="ECO:0000256" key="1">
    <source>
        <dbReference type="SAM" id="Coils"/>
    </source>
</evidence>
<keyword evidence="1" id="KW-0175">Coiled coil</keyword>
<evidence type="ECO:0000313" key="3">
    <source>
        <dbReference type="Proteomes" id="UP000018721"/>
    </source>
</evidence>
<keyword evidence="3" id="KW-1185">Reference proteome</keyword>
<dbReference type="HOGENOM" id="CLU_1889878_0_0_1"/>
<feature type="coiled-coil region" evidence="1">
    <location>
        <begin position="77"/>
        <end position="122"/>
    </location>
</feature>
<protein>
    <submittedName>
        <fullName evidence="2">Uncharacterized protein</fullName>
    </submittedName>
</protein>
<gene>
    <name evidence="2" type="ORF">F443_08082</name>
</gene>
<dbReference type="Proteomes" id="UP000018721">
    <property type="component" value="Unassembled WGS sequence"/>
</dbReference>